<organism evidence="1">
    <name type="scientific">Arundo donax</name>
    <name type="common">Giant reed</name>
    <name type="synonym">Donax arundinaceus</name>
    <dbReference type="NCBI Taxonomy" id="35708"/>
    <lineage>
        <taxon>Eukaryota</taxon>
        <taxon>Viridiplantae</taxon>
        <taxon>Streptophyta</taxon>
        <taxon>Embryophyta</taxon>
        <taxon>Tracheophyta</taxon>
        <taxon>Spermatophyta</taxon>
        <taxon>Magnoliopsida</taxon>
        <taxon>Liliopsida</taxon>
        <taxon>Poales</taxon>
        <taxon>Poaceae</taxon>
        <taxon>PACMAD clade</taxon>
        <taxon>Arundinoideae</taxon>
        <taxon>Arundineae</taxon>
        <taxon>Arundo</taxon>
    </lineage>
</organism>
<sequence>MDNIEYLISLCYDAIVEFTLHVMLRVPNIMCASLGTLSHIFAYS</sequence>
<protein>
    <submittedName>
        <fullName evidence="1">Uncharacterized protein</fullName>
    </submittedName>
</protein>
<dbReference type="AlphaFoldDB" id="A0A0A8ZZV4"/>
<dbReference type="EMBL" id="GBRH01255615">
    <property type="protein sequence ID" value="JAD42280.1"/>
    <property type="molecule type" value="Transcribed_RNA"/>
</dbReference>
<reference evidence="1" key="2">
    <citation type="journal article" date="2015" name="Data Brief">
        <title>Shoot transcriptome of the giant reed, Arundo donax.</title>
        <authorList>
            <person name="Barrero R.A."/>
            <person name="Guerrero F.D."/>
            <person name="Moolhuijzen P."/>
            <person name="Goolsby J.A."/>
            <person name="Tidwell J."/>
            <person name="Bellgard S.E."/>
            <person name="Bellgard M.I."/>
        </authorList>
    </citation>
    <scope>NUCLEOTIDE SEQUENCE</scope>
    <source>
        <tissue evidence="1">Shoot tissue taken approximately 20 cm above the soil surface</tissue>
    </source>
</reference>
<evidence type="ECO:0000313" key="1">
    <source>
        <dbReference type="EMBL" id="JAD42280.1"/>
    </source>
</evidence>
<name>A0A0A8ZZV4_ARUDO</name>
<accession>A0A0A8ZZV4</accession>
<reference evidence="1" key="1">
    <citation type="submission" date="2014-09" db="EMBL/GenBank/DDBJ databases">
        <authorList>
            <person name="Magalhaes I.L.F."/>
            <person name="Oliveira U."/>
            <person name="Santos F.R."/>
            <person name="Vidigal T.H.D.A."/>
            <person name="Brescovit A.D."/>
            <person name="Santos A.J."/>
        </authorList>
    </citation>
    <scope>NUCLEOTIDE SEQUENCE</scope>
    <source>
        <tissue evidence="1">Shoot tissue taken approximately 20 cm above the soil surface</tissue>
    </source>
</reference>
<proteinExistence type="predicted"/>